<evidence type="ECO:0000313" key="3">
    <source>
        <dbReference type="Proteomes" id="UP000522864"/>
    </source>
</evidence>
<reference evidence="2 3" key="1">
    <citation type="submission" date="2020-04" db="EMBL/GenBank/DDBJ databases">
        <title>Molecular characterization of pseudomonads from Agaricus bisporus reveal novel blotch 2 pathogens in Western Europe.</title>
        <authorList>
            <person name="Taparia T."/>
            <person name="Krijger M."/>
            <person name="Haynes E."/>
            <person name="Elpinstone J.G."/>
            <person name="Noble R."/>
            <person name="Van Der Wolf J."/>
        </authorList>
    </citation>
    <scope>NUCLEOTIDE SEQUENCE [LARGE SCALE GENOMIC DNA]</scope>
    <source>
        <strain evidence="2 3">G9001</strain>
    </source>
</reference>
<dbReference type="RefSeq" id="WP_177100476.1">
    <property type="nucleotide sequence ID" value="NZ_JACAQA010000007.1"/>
</dbReference>
<gene>
    <name evidence="2" type="ORF">HX830_12645</name>
</gene>
<comment type="caution">
    <text evidence="2">The sequence shown here is derived from an EMBL/GenBank/DDBJ whole genome shotgun (WGS) entry which is preliminary data.</text>
</comment>
<organism evidence="2 3">
    <name type="scientific">Pseudomonas gingeri</name>
    <dbReference type="NCBI Taxonomy" id="117681"/>
    <lineage>
        <taxon>Bacteria</taxon>
        <taxon>Pseudomonadati</taxon>
        <taxon>Pseudomonadota</taxon>
        <taxon>Gammaproteobacteria</taxon>
        <taxon>Pseudomonadales</taxon>
        <taxon>Pseudomonadaceae</taxon>
        <taxon>Pseudomonas</taxon>
    </lineage>
</organism>
<evidence type="ECO:0000256" key="1">
    <source>
        <dbReference type="SAM" id="Phobius"/>
    </source>
</evidence>
<sequence length="136" mass="14460">MPRTFARKQHGFSLIECLIALLIMTVGLLGNAALQAKLSNESAKSDDRVKATNLAKVLYGQMVSDASNLANYAYPGAGTTSSAAAWAVEVKKLPGAIDPTVSVAADGTCLITIQWQMPQDNVVNTYSVPFQVDKTL</sequence>
<dbReference type="Proteomes" id="UP000522864">
    <property type="component" value="Unassembled WGS sequence"/>
</dbReference>
<dbReference type="Pfam" id="PF07963">
    <property type="entry name" value="N_methyl"/>
    <property type="match status" value="1"/>
</dbReference>
<keyword evidence="1" id="KW-0812">Transmembrane</keyword>
<proteinExistence type="predicted"/>
<dbReference type="AlphaFoldDB" id="A0A7Y7WR53"/>
<accession>A0A7Y7WR53</accession>
<keyword evidence="1" id="KW-1133">Transmembrane helix</keyword>
<dbReference type="NCBIfam" id="TIGR02532">
    <property type="entry name" value="IV_pilin_GFxxxE"/>
    <property type="match status" value="1"/>
</dbReference>
<dbReference type="EMBL" id="JACAQA010000007">
    <property type="protein sequence ID" value="NWB85735.1"/>
    <property type="molecule type" value="Genomic_DNA"/>
</dbReference>
<evidence type="ECO:0000313" key="2">
    <source>
        <dbReference type="EMBL" id="NWB85735.1"/>
    </source>
</evidence>
<protein>
    <submittedName>
        <fullName evidence="2">Prepilin-type N-terminal cleavage/methylation domain-containing protein</fullName>
    </submittedName>
</protein>
<feature type="transmembrane region" description="Helical" evidence="1">
    <location>
        <begin position="12"/>
        <end position="34"/>
    </location>
</feature>
<name>A0A7Y7WR53_9PSED</name>
<keyword evidence="1" id="KW-0472">Membrane</keyword>
<dbReference type="InterPro" id="IPR012902">
    <property type="entry name" value="N_methyl_site"/>
</dbReference>